<dbReference type="Gene3D" id="3.30.890.10">
    <property type="entry name" value="Methyl-cpg-binding Protein 2, Chain A"/>
    <property type="match status" value="1"/>
</dbReference>
<accession>A0A4V3WLD9</accession>
<protein>
    <recommendedName>
        <fullName evidence="8">MBD domain-containing protein</fullName>
    </recommendedName>
</protein>
<keyword evidence="7" id="KW-1185">Reference proteome</keyword>
<proteinExistence type="predicted"/>
<keyword evidence="2" id="KW-0805">Transcription regulation</keyword>
<evidence type="ECO:0000256" key="2">
    <source>
        <dbReference type="ARBA" id="ARBA00023015"/>
    </source>
</evidence>
<evidence type="ECO:0000256" key="3">
    <source>
        <dbReference type="ARBA" id="ARBA00023125"/>
    </source>
</evidence>
<reference evidence="6 7" key="1">
    <citation type="journal article" date="2018" name="Proc. Natl. Acad. Sci. U.S.A.">
        <title>Draft genome sequence of Camellia sinensis var. sinensis provides insights into the evolution of the tea genome and tea quality.</title>
        <authorList>
            <person name="Wei C."/>
            <person name="Yang H."/>
            <person name="Wang S."/>
            <person name="Zhao J."/>
            <person name="Liu C."/>
            <person name="Gao L."/>
            <person name="Xia E."/>
            <person name="Lu Y."/>
            <person name="Tai Y."/>
            <person name="She G."/>
            <person name="Sun J."/>
            <person name="Cao H."/>
            <person name="Tong W."/>
            <person name="Gao Q."/>
            <person name="Li Y."/>
            <person name="Deng W."/>
            <person name="Jiang X."/>
            <person name="Wang W."/>
            <person name="Chen Q."/>
            <person name="Zhang S."/>
            <person name="Li H."/>
            <person name="Wu J."/>
            <person name="Wang P."/>
            <person name="Li P."/>
            <person name="Shi C."/>
            <person name="Zheng F."/>
            <person name="Jian J."/>
            <person name="Huang B."/>
            <person name="Shan D."/>
            <person name="Shi M."/>
            <person name="Fang C."/>
            <person name="Yue Y."/>
            <person name="Li F."/>
            <person name="Li D."/>
            <person name="Wei S."/>
            <person name="Han B."/>
            <person name="Jiang C."/>
            <person name="Yin Y."/>
            <person name="Xia T."/>
            <person name="Zhang Z."/>
            <person name="Bennetzen J.L."/>
            <person name="Zhao S."/>
            <person name="Wan X."/>
        </authorList>
    </citation>
    <scope>NUCLEOTIDE SEQUENCE [LARGE SCALE GENOMIC DNA]</scope>
    <source>
        <strain evidence="7">cv. Shuchazao</strain>
        <tissue evidence="6">Leaf</tissue>
    </source>
</reference>
<comment type="caution">
    <text evidence="6">The sequence shown here is derived from an EMBL/GenBank/DDBJ whole genome shotgun (WGS) entry which is preliminary data.</text>
</comment>
<dbReference type="AlphaFoldDB" id="A0A4V3WLD9"/>
<dbReference type="EMBL" id="SDRB02010777">
    <property type="protein sequence ID" value="THG04387.1"/>
    <property type="molecule type" value="Genomic_DNA"/>
</dbReference>
<keyword evidence="5" id="KW-0539">Nucleus</keyword>
<evidence type="ECO:0000256" key="4">
    <source>
        <dbReference type="ARBA" id="ARBA00023163"/>
    </source>
</evidence>
<evidence type="ECO:0000256" key="5">
    <source>
        <dbReference type="ARBA" id="ARBA00023242"/>
    </source>
</evidence>
<dbReference type="GO" id="GO:0003677">
    <property type="term" value="F:DNA binding"/>
    <property type="evidence" value="ECO:0007669"/>
    <property type="project" value="UniProtKB-KW"/>
</dbReference>
<dbReference type="Proteomes" id="UP000306102">
    <property type="component" value="Unassembled WGS sequence"/>
</dbReference>
<dbReference type="GO" id="GO:0005634">
    <property type="term" value="C:nucleus"/>
    <property type="evidence" value="ECO:0007669"/>
    <property type="project" value="UniProtKB-SubCell"/>
</dbReference>
<evidence type="ECO:0000313" key="7">
    <source>
        <dbReference type="Proteomes" id="UP000306102"/>
    </source>
</evidence>
<sequence length="169" mass="19411">MFTSDEKSYEEEDEVVVYSISVMIVKLSCQGQRLDLKQTWSSTLDLEESERSVGHVDKYYMGPGDQCCRSKKEVLQYINQMNRAAKCDIQGAFQVGENQVWAAYDDIGLPRYHALISKRPFKLAFQVGENWVWAAYDDDDGMPLYSALIHSAISKRPFKLRRNAQVEVP</sequence>
<keyword evidence="3" id="KW-0238">DNA-binding</keyword>
<organism evidence="6 7">
    <name type="scientific">Camellia sinensis var. sinensis</name>
    <name type="common">China tea</name>
    <dbReference type="NCBI Taxonomy" id="542762"/>
    <lineage>
        <taxon>Eukaryota</taxon>
        <taxon>Viridiplantae</taxon>
        <taxon>Streptophyta</taxon>
        <taxon>Embryophyta</taxon>
        <taxon>Tracheophyta</taxon>
        <taxon>Spermatophyta</taxon>
        <taxon>Magnoliopsida</taxon>
        <taxon>eudicotyledons</taxon>
        <taxon>Gunneridae</taxon>
        <taxon>Pentapetalae</taxon>
        <taxon>asterids</taxon>
        <taxon>Ericales</taxon>
        <taxon>Theaceae</taxon>
        <taxon>Camellia</taxon>
    </lineage>
</organism>
<evidence type="ECO:0008006" key="8">
    <source>
        <dbReference type="Google" id="ProtNLM"/>
    </source>
</evidence>
<evidence type="ECO:0000313" key="6">
    <source>
        <dbReference type="EMBL" id="THG04387.1"/>
    </source>
</evidence>
<dbReference type="SUPFAM" id="SSF54171">
    <property type="entry name" value="DNA-binding domain"/>
    <property type="match status" value="1"/>
</dbReference>
<keyword evidence="4" id="KW-0804">Transcription</keyword>
<comment type="subcellular location">
    <subcellularLocation>
        <location evidence="1">Nucleus</location>
    </subcellularLocation>
</comment>
<dbReference type="InterPro" id="IPR016177">
    <property type="entry name" value="DNA-bd_dom_sf"/>
</dbReference>
<evidence type="ECO:0000256" key="1">
    <source>
        <dbReference type="ARBA" id="ARBA00004123"/>
    </source>
</evidence>
<name>A0A4V3WLD9_CAMSN</name>
<gene>
    <name evidence="6" type="ORF">TEA_029235</name>
</gene>